<dbReference type="Proteomes" id="UP000178520">
    <property type="component" value="Unassembled WGS sequence"/>
</dbReference>
<dbReference type="STRING" id="1802660.A2735_03055"/>
<reference evidence="1 2" key="1">
    <citation type="journal article" date="2016" name="Nat. Commun.">
        <title>Thousands of microbial genomes shed light on interconnected biogeochemical processes in an aquifer system.</title>
        <authorList>
            <person name="Anantharaman K."/>
            <person name="Brown C.T."/>
            <person name="Hug L.A."/>
            <person name="Sharon I."/>
            <person name="Castelle C.J."/>
            <person name="Probst A.J."/>
            <person name="Thomas B.C."/>
            <person name="Singh A."/>
            <person name="Wilkins M.J."/>
            <person name="Karaoz U."/>
            <person name="Brodie E.L."/>
            <person name="Williams K.H."/>
            <person name="Hubbard S.S."/>
            <person name="Banfield J.F."/>
        </authorList>
    </citation>
    <scope>NUCLEOTIDE SEQUENCE [LARGE SCALE GENOMIC DNA]</scope>
</reference>
<dbReference type="EMBL" id="MGJA01000013">
    <property type="protein sequence ID" value="OGM97321.1"/>
    <property type="molecule type" value="Genomic_DNA"/>
</dbReference>
<evidence type="ECO:0000313" key="2">
    <source>
        <dbReference type="Proteomes" id="UP000178520"/>
    </source>
</evidence>
<dbReference type="AlphaFoldDB" id="A0A1F8E8V8"/>
<name>A0A1F8E8V8_9BACT</name>
<dbReference type="Gene3D" id="1.10.10.60">
    <property type="entry name" value="Homeodomain-like"/>
    <property type="match status" value="1"/>
</dbReference>
<sequence>MTMTTSKIIKSIAIHSDYPVISGIKDLGGFLRFIEWIATPQYLREPKFQKDLAELIGVSEDTLTDWKRHPQFPLLLQSKISAWIKERVPDVIGALYETASAKGESKEVELFLRLAGMQTRKEKEKKSKK</sequence>
<gene>
    <name evidence="1" type="ORF">A2735_03055</name>
</gene>
<accession>A0A1F8E8V8</accession>
<proteinExistence type="predicted"/>
<organism evidence="1 2">
    <name type="scientific">Candidatus Yanofskybacteria bacterium RIFCSPHIGHO2_01_FULL_41_21</name>
    <dbReference type="NCBI Taxonomy" id="1802660"/>
    <lineage>
        <taxon>Bacteria</taxon>
        <taxon>Candidatus Yanofskyibacteriota</taxon>
    </lineage>
</organism>
<evidence type="ECO:0000313" key="1">
    <source>
        <dbReference type="EMBL" id="OGM97321.1"/>
    </source>
</evidence>
<protein>
    <submittedName>
        <fullName evidence="1">Uncharacterized protein</fullName>
    </submittedName>
</protein>
<comment type="caution">
    <text evidence="1">The sequence shown here is derived from an EMBL/GenBank/DDBJ whole genome shotgun (WGS) entry which is preliminary data.</text>
</comment>